<organism evidence="1 2">
    <name type="scientific">Limulus polyphemus</name>
    <name type="common">Atlantic horseshoe crab</name>
    <dbReference type="NCBI Taxonomy" id="6850"/>
    <lineage>
        <taxon>Eukaryota</taxon>
        <taxon>Metazoa</taxon>
        <taxon>Ecdysozoa</taxon>
        <taxon>Arthropoda</taxon>
        <taxon>Chelicerata</taxon>
        <taxon>Merostomata</taxon>
        <taxon>Xiphosura</taxon>
        <taxon>Limulidae</taxon>
        <taxon>Limulus</taxon>
    </lineage>
</organism>
<keyword evidence="1" id="KW-1185">Reference proteome</keyword>
<proteinExistence type="predicted"/>
<dbReference type="GeneID" id="111083832"/>
<accession>A0ABM1RXY1</accession>
<sequence length="114" mass="13148">MSVETNMADVDNQRICEDLRTDKEQNYRSRKSKKLLFLNLTQKETSCYESSISATVPDMLRGSNIIKRNHNLQSLETERGSCVYSLETPLMDSIENDQKWEKLERKSPSLSTAV</sequence>
<name>A0ABM1RXY1_LIMPO</name>
<protein>
    <submittedName>
        <fullName evidence="2">Uncharacterized protein LOC111083832</fullName>
    </submittedName>
</protein>
<gene>
    <name evidence="2" type="primary">LOC111083832</name>
</gene>
<dbReference type="Proteomes" id="UP000694941">
    <property type="component" value="Unplaced"/>
</dbReference>
<reference evidence="2" key="1">
    <citation type="submission" date="2025-08" db="UniProtKB">
        <authorList>
            <consortium name="RefSeq"/>
        </authorList>
    </citation>
    <scope>IDENTIFICATION</scope>
    <source>
        <tissue evidence="2">Muscle</tissue>
    </source>
</reference>
<dbReference type="RefSeq" id="XP_022236236.1">
    <property type="nucleotide sequence ID" value="XM_022380528.1"/>
</dbReference>
<evidence type="ECO:0000313" key="2">
    <source>
        <dbReference type="RefSeq" id="XP_022236236.1"/>
    </source>
</evidence>
<evidence type="ECO:0000313" key="1">
    <source>
        <dbReference type="Proteomes" id="UP000694941"/>
    </source>
</evidence>